<evidence type="ECO:0000313" key="4">
    <source>
        <dbReference type="Proteomes" id="UP000193922"/>
    </source>
</evidence>
<evidence type="ECO:0000313" key="3">
    <source>
        <dbReference type="EMBL" id="ORX67236.1"/>
    </source>
</evidence>
<name>A0A1Y1W1W9_9FUNG</name>
<gene>
    <name evidence="3" type="ORF">DL89DRAFT_259742</name>
</gene>
<comment type="caution">
    <text evidence="3">The sequence shown here is derived from an EMBL/GenBank/DDBJ whole genome shotgun (WGS) entry which is preliminary data.</text>
</comment>
<feature type="region of interest" description="Disordered" evidence="2">
    <location>
        <begin position="1"/>
        <end position="38"/>
    </location>
</feature>
<dbReference type="GO" id="GO:0030289">
    <property type="term" value="C:protein phosphatase 4 complex"/>
    <property type="evidence" value="ECO:0007669"/>
    <property type="project" value="InterPro"/>
</dbReference>
<dbReference type="RefSeq" id="XP_040741158.1">
    <property type="nucleotide sequence ID" value="XM_040885716.1"/>
</dbReference>
<evidence type="ECO:0000256" key="1">
    <source>
        <dbReference type="ARBA" id="ARBA00009207"/>
    </source>
</evidence>
<dbReference type="EMBL" id="MCFD01000013">
    <property type="protein sequence ID" value="ORX67236.1"/>
    <property type="molecule type" value="Genomic_DNA"/>
</dbReference>
<dbReference type="Proteomes" id="UP000193922">
    <property type="component" value="Unassembled WGS sequence"/>
</dbReference>
<feature type="region of interest" description="Disordered" evidence="2">
    <location>
        <begin position="89"/>
        <end position="109"/>
    </location>
</feature>
<organism evidence="3 4">
    <name type="scientific">Linderina pennispora</name>
    <dbReference type="NCBI Taxonomy" id="61395"/>
    <lineage>
        <taxon>Eukaryota</taxon>
        <taxon>Fungi</taxon>
        <taxon>Fungi incertae sedis</taxon>
        <taxon>Zoopagomycota</taxon>
        <taxon>Kickxellomycotina</taxon>
        <taxon>Kickxellomycetes</taxon>
        <taxon>Kickxellales</taxon>
        <taxon>Kickxellaceae</taxon>
        <taxon>Linderina</taxon>
    </lineage>
</organism>
<sequence>MDTDETKATLTVPAAGAASDVAMESGESSNGDDSQMRDIHDLEERIGYSLHTFDEAPFTIQRIAELLAQPQRHLPQCDKILAGGRAHGVCDVDGGGVPDNQRSDTGGGD</sequence>
<reference evidence="3 4" key="1">
    <citation type="submission" date="2016-07" db="EMBL/GenBank/DDBJ databases">
        <title>Pervasive Adenine N6-methylation of Active Genes in Fungi.</title>
        <authorList>
            <consortium name="DOE Joint Genome Institute"/>
            <person name="Mondo S.J."/>
            <person name="Dannebaum R.O."/>
            <person name="Kuo R.C."/>
            <person name="Labutti K."/>
            <person name="Haridas S."/>
            <person name="Kuo A."/>
            <person name="Salamov A."/>
            <person name="Ahrendt S.R."/>
            <person name="Lipzen A."/>
            <person name="Sullivan W."/>
            <person name="Andreopoulos W.B."/>
            <person name="Clum A."/>
            <person name="Lindquist E."/>
            <person name="Daum C."/>
            <person name="Ramamoorthy G.K."/>
            <person name="Gryganskyi A."/>
            <person name="Culley D."/>
            <person name="Magnuson J.K."/>
            <person name="James T.Y."/>
            <person name="O'Malley M.A."/>
            <person name="Stajich J.E."/>
            <person name="Spatafora J.W."/>
            <person name="Visel A."/>
            <person name="Grigoriev I.V."/>
        </authorList>
    </citation>
    <scope>NUCLEOTIDE SEQUENCE [LARGE SCALE GENOMIC DNA]</scope>
    <source>
        <strain evidence="3 4">ATCC 12442</strain>
    </source>
</reference>
<dbReference type="Pfam" id="PF09184">
    <property type="entry name" value="PPP4R2"/>
    <property type="match status" value="1"/>
</dbReference>
<accession>A0A1Y1W1W9</accession>
<dbReference type="InterPro" id="IPR015267">
    <property type="entry name" value="PPP4R2"/>
</dbReference>
<dbReference type="AlphaFoldDB" id="A0A1Y1W1W9"/>
<dbReference type="GeneID" id="63802364"/>
<proteinExistence type="inferred from homology"/>
<evidence type="ECO:0000256" key="2">
    <source>
        <dbReference type="SAM" id="MobiDB-lite"/>
    </source>
</evidence>
<dbReference type="OrthoDB" id="341898at2759"/>
<dbReference type="GO" id="GO:0019888">
    <property type="term" value="F:protein phosphatase regulator activity"/>
    <property type="evidence" value="ECO:0007669"/>
    <property type="project" value="InterPro"/>
</dbReference>
<comment type="similarity">
    <text evidence="1">Belongs to the PPP4R2 family.</text>
</comment>
<protein>
    <submittedName>
        <fullName evidence="3">Uncharacterized protein</fullName>
    </submittedName>
</protein>
<keyword evidence="4" id="KW-1185">Reference proteome</keyword>